<keyword evidence="8" id="KW-1185">Reference proteome</keyword>
<gene>
    <name evidence="7" type="ordered locus">Caka_0367</name>
</gene>
<dbReference type="KEGG" id="caa:Caka_0367"/>
<evidence type="ECO:0000256" key="4">
    <source>
        <dbReference type="ARBA" id="ARBA00022837"/>
    </source>
</evidence>
<dbReference type="Pfam" id="PF00884">
    <property type="entry name" value="Sulfatase"/>
    <property type="match status" value="1"/>
</dbReference>
<evidence type="ECO:0000313" key="7">
    <source>
        <dbReference type="EMBL" id="ADE53392.1"/>
    </source>
</evidence>
<protein>
    <submittedName>
        <fullName evidence="7">Sulfatase</fullName>
    </submittedName>
</protein>
<dbReference type="EMBL" id="CP001998">
    <property type="protein sequence ID" value="ADE53392.1"/>
    <property type="molecule type" value="Genomic_DNA"/>
</dbReference>
<dbReference type="STRING" id="583355.Caka_0367"/>
<dbReference type="GO" id="GO:0046872">
    <property type="term" value="F:metal ion binding"/>
    <property type="evidence" value="ECO:0007669"/>
    <property type="project" value="UniProtKB-KW"/>
</dbReference>
<accession>D5EMI6</accession>
<feature type="signal peptide" evidence="5">
    <location>
        <begin position="1"/>
        <end position="29"/>
    </location>
</feature>
<dbReference type="PANTHER" id="PTHR42693">
    <property type="entry name" value="ARYLSULFATASE FAMILY MEMBER"/>
    <property type="match status" value="1"/>
</dbReference>
<dbReference type="eggNOG" id="COG3119">
    <property type="taxonomic scope" value="Bacteria"/>
</dbReference>
<feature type="domain" description="Sulfatase N-terminal" evidence="6">
    <location>
        <begin position="33"/>
        <end position="442"/>
    </location>
</feature>
<dbReference type="InterPro" id="IPR000917">
    <property type="entry name" value="Sulfatase_N"/>
</dbReference>
<dbReference type="HOGENOM" id="CLU_006332_11_1_0"/>
<evidence type="ECO:0000259" key="6">
    <source>
        <dbReference type="Pfam" id="PF00884"/>
    </source>
</evidence>
<dbReference type="Proteomes" id="UP000000925">
    <property type="component" value="Chromosome"/>
</dbReference>
<evidence type="ECO:0000256" key="1">
    <source>
        <dbReference type="ARBA" id="ARBA00008779"/>
    </source>
</evidence>
<dbReference type="PROSITE" id="PS00149">
    <property type="entry name" value="SULFATASE_2"/>
    <property type="match status" value="1"/>
</dbReference>
<organism evidence="7 8">
    <name type="scientific">Coraliomargarita akajimensis (strain DSM 45221 / IAM 15411 / JCM 23193 / KCTC 12865 / 04OKA010-24)</name>
    <dbReference type="NCBI Taxonomy" id="583355"/>
    <lineage>
        <taxon>Bacteria</taxon>
        <taxon>Pseudomonadati</taxon>
        <taxon>Verrucomicrobiota</taxon>
        <taxon>Opitutia</taxon>
        <taxon>Puniceicoccales</taxon>
        <taxon>Coraliomargaritaceae</taxon>
        <taxon>Coraliomargarita</taxon>
    </lineage>
</organism>
<evidence type="ECO:0000256" key="5">
    <source>
        <dbReference type="SAM" id="SignalP"/>
    </source>
</evidence>
<dbReference type="InterPro" id="IPR017850">
    <property type="entry name" value="Alkaline_phosphatase_core_sf"/>
</dbReference>
<keyword evidence="2" id="KW-0479">Metal-binding</keyword>
<evidence type="ECO:0000313" key="8">
    <source>
        <dbReference type="Proteomes" id="UP000000925"/>
    </source>
</evidence>
<proteinExistence type="inferred from homology"/>
<dbReference type="InterPro" id="IPR050738">
    <property type="entry name" value="Sulfatase"/>
</dbReference>
<name>D5EMI6_CORAD</name>
<evidence type="ECO:0000256" key="2">
    <source>
        <dbReference type="ARBA" id="ARBA00022723"/>
    </source>
</evidence>
<feature type="chain" id="PRO_5003071589" evidence="5">
    <location>
        <begin position="30"/>
        <end position="566"/>
    </location>
</feature>
<dbReference type="Gene3D" id="3.30.1120.10">
    <property type="match status" value="1"/>
</dbReference>
<dbReference type="GO" id="GO:0004065">
    <property type="term" value="F:arylsulfatase activity"/>
    <property type="evidence" value="ECO:0007669"/>
    <property type="project" value="TreeGrafter"/>
</dbReference>
<dbReference type="PANTHER" id="PTHR42693:SF53">
    <property type="entry name" value="ENDO-4-O-SULFATASE"/>
    <property type="match status" value="1"/>
</dbReference>
<keyword evidence="5" id="KW-0732">Signal</keyword>
<dbReference type="Gene3D" id="3.40.720.10">
    <property type="entry name" value="Alkaline Phosphatase, subunit A"/>
    <property type="match status" value="1"/>
</dbReference>
<keyword evidence="4" id="KW-0106">Calcium</keyword>
<comment type="similarity">
    <text evidence="1">Belongs to the sulfatase family.</text>
</comment>
<dbReference type="AlphaFoldDB" id="D5EMI6"/>
<dbReference type="InterPro" id="IPR024607">
    <property type="entry name" value="Sulfatase_CS"/>
</dbReference>
<sequence length="566" mass="63837">MKSLYSTRNRAWSLLATAAMCAGVGLAQAEERPNIVIIMTDDSGYTDLGCYGGEIETPNLDRLAEHGMRLSNFYTNGRCSPTRASLLTGMECGKVGFGGGALGDWMREMPEPARRGRLSDEVPTIAELLRADGYRTMMSGKWHLGGSLMKFNKGAQKVWKDLHPGWELTDEEIEADFNALPSQRGFDDYFGIYSAQDSFFFKEGQNHPFMEGNERARLEYSHDYTVHCYPSKPGSRYSENHGKSGPVFHATDGVTDRAIEMIETASKDAAPFFLYVAYRAPHRPWQAPESLVQKYLPKYENLRETQLARVQGLKAEGLFPEDGTYKPSWIPQDVDTFRRQLAIHSAMIDSVDQNVGRLMQSLVETEELDNTLVLFFSDNGSVSTLNEYMNAPYRGSKALVWEGGLKTHCIAYWKGKIQPASISHDQVWIGDWMPTVLELAGVEYPAEFRGQAIDPMDGRSVVQVLKGNSIEPHDTLYFNDKGQQSVIFKGRWKLLIEPGWYLQTSAKPGTAYELYDLHADPSESVNLAKQHPEMVQRLERIAKDRVESQGITDYETVIEVRPRDPY</sequence>
<reference evidence="7 8" key="1">
    <citation type="journal article" date="2010" name="Stand. Genomic Sci.">
        <title>Complete genome sequence of Coraliomargarita akajimensis type strain (04OKA010-24).</title>
        <authorList>
            <person name="Mavromatis K."/>
            <person name="Abt B."/>
            <person name="Brambilla E."/>
            <person name="Lapidus A."/>
            <person name="Copeland A."/>
            <person name="Deshpande S."/>
            <person name="Nolan M."/>
            <person name="Lucas S."/>
            <person name="Tice H."/>
            <person name="Cheng J.F."/>
            <person name="Han C."/>
            <person name="Detter J.C."/>
            <person name="Woyke T."/>
            <person name="Goodwin L."/>
            <person name="Pitluck S."/>
            <person name="Held B."/>
            <person name="Brettin T."/>
            <person name="Tapia R."/>
            <person name="Ivanova N."/>
            <person name="Mikhailova N."/>
            <person name="Pati A."/>
            <person name="Liolios K."/>
            <person name="Chen A."/>
            <person name="Palaniappan K."/>
            <person name="Land M."/>
            <person name="Hauser L."/>
            <person name="Chang Y.J."/>
            <person name="Jeffries C.D."/>
            <person name="Rohde M."/>
            <person name="Goker M."/>
            <person name="Bristow J."/>
            <person name="Eisen J.A."/>
            <person name="Markowitz V."/>
            <person name="Hugenholtz P."/>
            <person name="Klenk H.P."/>
            <person name="Kyrpides N.C."/>
        </authorList>
    </citation>
    <scope>NUCLEOTIDE SEQUENCE [LARGE SCALE GENOMIC DNA]</scope>
    <source>
        <strain evidence="8">DSM 45221 / IAM 15411 / JCM 23193 / KCTC 12865</strain>
    </source>
</reference>
<evidence type="ECO:0000256" key="3">
    <source>
        <dbReference type="ARBA" id="ARBA00022801"/>
    </source>
</evidence>
<dbReference type="SUPFAM" id="SSF53649">
    <property type="entry name" value="Alkaline phosphatase-like"/>
    <property type="match status" value="1"/>
</dbReference>
<dbReference type="RefSeq" id="WP_013042117.1">
    <property type="nucleotide sequence ID" value="NC_014008.1"/>
</dbReference>
<keyword evidence="3" id="KW-0378">Hydrolase</keyword>